<evidence type="ECO:0000313" key="5">
    <source>
        <dbReference type="EMBL" id="KAL1404485.1"/>
    </source>
</evidence>
<dbReference type="PANTHER" id="PTHR19229">
    <property type="entry name" value="ATP-BINDING CASSETTE TRANSPORTER SUBFAMILY A ABCA"/>
    <property type="match status" value="1"/>
</dbReference>
<evidence type="ECO:0000256" key="2">
    <source>
        <dbReference type="ARBA" id="ARBA00022840"/>
    </source>
</evidence>
<keyword evidence="6" id="KW-1185">Reference proteome</keyword>
<dbReference type="CDD" id="cd03263">
    <property type="entry name" value="ABC_subfamily_A"/>
    <property type="match status" value="1"/>
</dbReference>
<dbReference type="InterPro" id="IPR003439">
    <property type="entry name" value="ABC_transporter-like_ATP-bd"/>
</dbReference>
<dbReference type="InterPro" id="IPR027417">
    <property type="entry name" value="P-loop_NTPase"/>
</dbReference>
<feature type="region of interest" description="Disordered" evidence="3">
    <location>
        <begin position="269"/>
        <end position="298"/>
    </location>
</feature>
<keyword evidence="2" id="KW-0067">ATP-binding</keyword>
<dbReference type="Pfam" id="PF00005">
    <property type="entry name" value="ABC_tran"/>
    <property type="match status" value="1"/>
</dbReference>
<evidence type="ECO:0000256" key="1">
    <source>
        <dbReference type="ARBA" id="ARBA00022741"/>
    </source>
</evidence>
<feature type="compositionally biased region" description="Low complexity" evidence="3">
    <location>
        <begin position="275"/>
        <end position="287"/>
    </location>
</feature>
<name>A0ABD1DXL6_CULPP</name>
<dbReference type="Gene3D" id="3.40.50.300">
    <property type="entry name" value="P-loop containing nucleotide triphosphate hydrolases"/>
    <property type="match status" value="1"/>
</dbReference>
<organism evidence="5 6">
    <name type="scientific">Culex pipiens pipiens</name>
    <name type="common">Northern house mosquito</name>
    <dbReference type="NCBI Taxonomy" id="38569"/>
    <lineage>
        <taxon>Eukaryota</taxon>
        <taxon>Metazoa</taxon>
        <taxon>Ecdysozoa</taxon>
        <taxon>Arthropoda</taxon>
        <taxon>Hexapoda</taxon>
        <taxon>Insecta</taxon>
        <taxon>Pterygota</taxon>
        <taxon>Neoptera</taxon>
        <taxon>Endopterygota</taxon>
        <taxon>Diptera</taxon>
        <taxon>Nematocera</taxon>
        <taxon>Culicoidea</taxon>
        <taxon>Culicidae</taxon>
        <taxon>Culicinae</taxon>
        <taxon>Culicini</taxon>
        <taxon>Culex</taxon>
        <taxon>Culex</taxon>
    </lineage>
</organism>
<dbReference type="EMBL" id="JBEHCU010000360">
    <property type="protein sequence ID" value="KAL1404485.1"/>
    <property type="molecule type" value="Genomic_DNA"/>
</dbReference>
<evidence type="ECO:0000256" key="3">
    <source>
        <dbReference type="SAM" id="MobiDB-lite"/>
    </source>
</evidence>
<dbReference type="SUPFAM" id="SSF52540">
    <property type="entry name" value="P-loop containing nucleoside triphosphate hydrolases"/>
    <property type="match status" value="1"/>
</dbReference>
<dbReference type="Proteomes" id="UP001562425">
    <property type="component" value="Unassembled WGS sequence"/>
</dbReference>
<dbReference type="PANTHER" id="PTHR19229:SF209">
    <property type="entry name" value="ATP-BINDING CASSETTE SUB-FAMILY A MEMBER 5 ISOFORM X1"/>
    <property type="match status" value="1"/>
</dbReference>
<keyword evidence="1" id="KW-0547">Nucleotide-binding</keyword>
<sequence length="362" mass="39581">MDPAPARSLSLRKEFSQESLCGNGSCCCCSDDEPPRKKVSVRSLSFAVESGEVLGLLGHNGAGKTTTMKIMTGETAPTRGTVRVAGHSITINQDDAFKTLGYCPQHDALWKNITVREHLELYACIRGVTRKDLNRLVTTYLTGLHITEHANKQTQHCSGGTRRKLSYAMAMVGAPKVVLLDEPSTGMDPKSKRFLWDTILASFHGKRCAMLTTHSMEEADALCSRVGIMVKGELRCLGSTQHLKNLYGAGYTLEIKLKHVESVYSETPVGECAPESSSQEQLQLQDHQQVDQHHATAAATSASTPVIANCIDNRSMALRNFVTDLFPSATLEESFADRLVYSVPQQAVSSLAECFSRLEKGE</sequence>
<dbReference type="AlphaFoldDB" id="A0ABD1DXL6"/>
<dbReference type="InterPro" id="IPR026082">
    <property type="entry name" value="ABCA"/>
</dbReference>
<evidence type="ECO:0000313" key="6">
    <source>
        <dbReference type="Proteomes" id="UP001562425"/>
    </source>
</evidence>
<protein>
    <recommendedName>
        <fullName evidence="4">ABC transporter domain-containing protein</fullName>
    </recommendedName>
</protein>
<dbReference type="InterPro" id="IPR003593">
    <property type="entry name" value="AAA+_ATPase"/>
</dbReference>
<evidence type="ECO:0000259" key="4">
    <source>
        <dbReference type="PROSITE" id="PS50893"/>
    </source>
</evidence>
<feature type="domain" description="ABC transporter" evidence="4">
    <location>
        <begin position="6"/>
        <end position="256"/>
    </location>
</feature>
<proteinExistence type="predicted"/>
<dbReference type="PROSITE" id="PS50893">
    <property type="entry name" value="ABC_TRANSPORTER_2"/>
    <property type="match status" value="1"/>
</dbReference>
<comment type="caution">
    <text evidence="5">The sequence shown here is derived from an EMBL/GenBank/DDBJ whole genome shotgun (WGS) entry which is preliminary data.</text>
</comment>
<dbReference type="GO" id="GO:0005524">
    <property type="term" value="F:ATP binding"/>
    <property type="evidence" value="ECO:0007669"/>
    <property type="project" value="UniProtKB-KW"/>
</dbReference>
<dbReference type="SMART" id="SM00382">
    <property type="entry name" value="AAA"/>
    <property type="match status" value="1"/>
</dbReference>
<gene>
    <name evidence="5" type="ORF">pipiens_005331</name>
</gene>
<dbReference type="FunFam" id="3.40.50.300:FF:002097">
    <property type="entry name" value="ATP-binding cassette sub-family A member"/>
    <property type="match status" value="1"/>
</dbReference>
<accession>A0ABD1DXL6</accession>
<reference evidence="5 6" key="1">
    <citation type="submission" date="2024-05" db="EMBL/GenBank/DDBJ databases">
        <title>Culex pipiens pipiens assembly and annotation.</title>
        <authorList>
            <person name="Alout H."/>
            <person name="Durand T."/>
        </authorList>
    </citation>
    <scope>NUCLEOTIDE SEQUENCE [LARGE SCALE GENOMIC DNA]</scope>
    <source>
        <strain evidence="5">HA-2024</strain>
        <tissue evidence="5">Whole body</tissue>
    </source>
</reference>